<dbReference type="Pfam" id="PF00155">
    <property type="entry name" value="Aminotran_1_2"/>
    <property type="match status" value="1"/>
</dbReference>
<comment type="caution">
    <text evidence="6">The sequence shown here is derived from an EMBL/GenBank/DDBJ whole genome shotgun (WGS) entry which is preliminary data.</text>
</comment>
<dbReference type="Gene3D" id="3.40.640.10">
    <property type="entry name" value="Type I PLP-dependent aspartate aminotransferase-like (Major domain)"/>
    <property type="match status" value="1"/>
</dbReference>
<dbReference type="InterPro" id="IPR015421">
    <property type="entry name" value="PyrdxlP-dep_Trfase_major"/>
</dbReference>
<proteinExistence type="inferred from homology"/>
<dbReference type="PANTHER" id="PTHR13693:SF3">
    <property type="entry name" value="LD36009P"/>
    <property type="match status" value="1"/>
</dbReference>
<evidence type="ECO:0000256" key="4">
    <source>
        <dbReference type="ARBA" id="ARBA00023315"/>
    </source>
</evidence>
<keyword evidence="3" id="KW-0808">Transferase</keyword>
<evidence type="ECO:0000256" key="3">
    <source>
        <dbReference type="ARBA" id="ARBA00022679"/>
    </source>
</evidence>
<name>A0ABD2Q4E1_9PLAT</name>
<dbReference type="Proteomes" id="UP001626550">
    <property type="component" value="Unassembled WGS sequence"/>
</dbReference>
<evidence type="ECO:0000259" key="5">
    <source>
        <dbReference type="Pfam" id="PF00155"/>
    </source>
</evidence>
<keyword evidence="7" id="KW-1185">Reference proteome</keyword>
<dbReference type="InterPro" id="IPR050087">
    <property type="entry name" value="AON_synthase_class-II"/>
</dbReference>
<keyword evidence="4" id="KW-0012">Acyltransferase</keyword>
<dbReference type="InterPro" id="IPR004839">
    <property type="entry name" value="Aminotransferase_I/II_large"/>
</dbReference>
<reference evidence="6 7" key="1">
    <citation type="submission" date="2024-11" db="EMBL/GenBank/DDBJ databases">
        <title>Adaptive evolution of stress response genes in parasites aligns with host niche diversity.</title>
        <authorList>
            <person name="Hahn C."/>
            <person name="Resl P."/>
        </authorList>
    </citation>
    <scope>NUCLEOTIDE SEQUENCE [LARGE SCALE GENOMIC DNA]</scope>
    <source>
        <strain evidence="6">EGGRZ-B1_66</strain>
        <tissue evidence="6">Body</tissue>
    </source>
</reference>
<protein>
    <submittedName>
        <fullName evidence="6">Serine palmitoyltransferase, long chain base subunit</fullName>
    </submittedName>
</protein>
<sequence length="584" mass="65886">MVRATQHDKLDGDDSQANFCAIASKESLTPRYRGPRSGEDFYESFQDLPLYQAVLTYLCFVLLNLLGRLQDFLRRHHILSNFCARESSKMDGFVPLYADYESFYTRNLYRRVRDCWNRPITSDPNVEIDVMHRVSSDYGWTFKYTGEKLRVMNFGSYNYLGYGSPNGPWIEDCAKAIDKYGLSTCSTRAEVGTIDLHRRLEKVVAEFVGQEDAVITAMGFATNALNMPSIFDKDSCILSDELNHNSLILGCRLSGASIVRFKHNNMVDLEKQLQRIIVYGRPRSHRPYKKIFIVVEGIYSMEGSIVHLPELIALKKKYKAYLYLDEAHSIGALGKTGRGVVDYFGCDPKDIDIAMGTFTKSFGATGGYLAGKKELIDFIRANSQAVYYGGTMPGPVVQQVLSSFEVLTGKSIPGEGDYRLAQLAWSTRYFRARCHEMGLIVYGNRDSPVVPIIINMPAKMISFSRECLARGLGIVVVCFPATAILLGRARFCISAHHSKAVLDRALAIVKECVEGMNLNFSKMKLPDWCEAAINAPEPRREDFRSSFTDLKPLLNGSVQLTQTPLYDKLRESEERALFQIHETQ</sequence>
<dbReference type="InterPro" id="IPR015424">
    <property type="entry name" value="PyrdxlP-dep_Trfase"/>
</dbReference>
<evidence type="ECO:0000313" key="6">
    <source>
        <dbReference type="EMBL" id="KAL3314476.1"/>
    </source>
</evidence>
<evidence type="ECO:0000256" key="2">
    <source>
        <dbReference type="ARBA" id="ARBA00008392"/>
    </source>
</evidence>
<dbReference type="Gene3D" id="3.90.1150.10">
    <property type="entry name" value="Aspartate Aminotransferase, domain 1"/>
    <property type="match status" value="1"/>
</dbReference>
<dbReference type="InterPro" id="IPR015422">
    <property type="entry name" value="PyrdxlP-dep_Trfase_small"/>
</dbReference>
<dbReference type="PANTHER" id="PTHR13693">
    <property type="entry name" value="CLASS II AMINOTRANSFERASE/8-AMINO-7-OXONONANOATE SYNTHASE"/>
    <property type="match status" value="1"/>
</dbReference>
<organism evidence="6 7">
    <name type="scientific">Cichlidogyrus casuarinus</name>
    <dbReference type="NCBI Taxonomy" id="1844966"/>
    <lineage>
        <taxon>Eukaryota</taxon>
        <taxon>Metazoa</taxon>
        <taxon>Spiralia</taxon>
        <taxon>Lophotrochozoa</taxon>
        <taxon>Platyhelminthes</taxon>
        <taxon>Monogenea</taxon>
        <taxon>Monopisthocotylea</taxon>
        <taxon>Dactylogyridea</taxon>
        <taxon>Ancyrocephalidae</taxon>
        <taxon>Cichlidogyrus</taxon>
    </lineage>
</organism>
<accession>A0ABD2Q4E1</accession>
<dbReference type="SUPFAM" id="SSF53383">
    <property type="entry name" value="PLP-dependent transferases"/>
    <property type="match status" value="1"/>
</dbReference>
<gene>
    <name evidence="6" type="primary">SPTLC3</name>
    <name evidence="6" type="ORF">Ciccas_006903</name>
</gene>
<evidence type="ECO:0000256" key="1">
    <source>
        <dbReference type="ARBA" id="ARBA00001933"/>
    </source>
</evidence>
<dbReference type="CDD" id="cd06454">
    <property type="entry name" value="KBL_like"/>
    <property type="match status" value="1"/>
</dbReference>
<comment type="cofactor">
    <cofactor evidence="1">
        <name>pyridoxal 5'-phosphate</name>
        <dbReference type="ChEBI" id="CHEBI:597326"/>
    </cofactor>
</comment>
<feature type="domain" description="Aminotransferase class I/classII large" evidence="5">
    <location>
        <begin position="151"/>
        <end position="507"/>
    </location>
</feature>
<dbReference type="GO" id="GO:0016746">
    <property type="term" value="F:acyltransferase activity"/>
    <property type="evidence" value="ECO:0007669"/>
    <property type="project" value="UniProtKB-KW"/>
</dbReference>
<comment type="similarity">
    <text evidence="2">Belongs to the class-II pyridoxal-phosphate-dependent aminotransferase family.</text>
</comment>
<evidence type="ECO:0000313" key="7">
    <source>
        <dbReference type="Proteomes" id="UP001626550"/>
    </source>
</evidence>
<dbReference type="EMBL" id="JBJKFK010000988">
    <property type="protein sequence ID" value="KAL3314476.1"/>
    <property type="molecule type" value="Genomic_DNA"/>
</dbReference>
<dbReference type="AlphaFoldDB" id="A0ABD2Q4E1"/>